<gene>
    <name evidence="1" type="primary">Acey_s0097.g3037</name>
    <name evidence="1" type="ORF">Y032_0097g3037</name>
</gene>
<accession>A0A016TIZ7</accession>
<proteinExistence type="predicted"/>
<protein>
    <submittedName>
        <fullName evidence="1">Uncharacterized protein</fullName>
    </submittedName>
</protein>
<name>A0A016TIZ7_9BILA</name>
<comment type="caution">
    <text evidence="1">The sequence shown here is derived from an EMBL/GenBank/DDBJ whole genome shotgun (WGS) entry which is preliminary data.</text>
</comment>
<evidence type="ECO:0000313" key="2">
    <source>
        <dbReference type="Proteomes" id="UP000024635"/>
    </source>
</evidence>
<keyword evidence="2" id="KW-1185">Reference proteome</keyword>
<dbReference type="Proteomes" id="UP000024635">
    <property type="component" value="Unassembled WGS sequence"/>
</dbReference>
<reference evidence="2" key="1">
    <citation type="journal article" date="2015" name="Nat. Genet.">
        <title>The genome and transcriptome of the zoonotic hookworm Ancylostoma ceylanicum identify infection-specific gene families.</title>
        <authorList>
            <person name="Schwarz E.M."/>
            <person name="Hu Y."/>
            <person name="Antoshechkin I."/>
            <person name="Miller M.M."/>
            <person name="Sternberg P.W."/>
            <person name="Aroian R.V."/>
        </authorList>
    </citation>
    <scope>NUCLEOTIDE SEQUENCE</scope>
    <source>
        <strain evidence="2">HY135</strain>
    </source>
</reference>
<dbReference type="EMBL" id="JARK01001433">
    <property type="protein sequence ID" value="EYC02949.1"/>
    <property type="molecule type" value="Genomic_DNA"/>
</dbReference>
<evidence type="ECO:0000313" key="1">
    <source>
        <dbReference type="EMBL" id="EYC02949.1"/>
    </source>
</evidence>
<sequence>MNINLFHSRVVHKILNTKKINFDQGEKSTDAVKKEQKSLTIRSPEKLHGVKNASKWLFIQPTQDILWYPGISARIRVRDHSALPFHEATRTCGI</sequence>
<organism evidence="1 2">
    <name type="scientific">Ancylostoma ceylanicum</name>
    <dbReference type="NCBI Taxonomy" id="53326"/>
    <lineage>
        <taxon>Eukaryota</taxon>
        <taxon>Metazoa</taxon>
        <taxon>Ecdysozoa</taxon>
        <taxon>Nematoda</taxon>
        <taxon>Chromadorea</taxon>
        <taxon>Rhabditida</taxon>
        <taxon>Rhabditina</taxon>
        <taxon>Rhabditomorpha</taxon>
        <taxon>Strongyloidea</taxon>
        <taxon>Ancylostomatidae</taxon>
        <taxon>Ancylostomatinae</taxon>
        <taxon>Ancylostoma</taxon>
    </lineage>
</organism>
<dbReference type="AlphaFoldDB" id="A0A016TIZ7"/>